<keyword evidence="2" id="KW-0813">Transport</keyword>
<feature type="region of interest" description="Disordered" evidence="6">
    <location>
        <begin position="1"/>
        <end position="56"/>
    </location>
</feature>
<evidence type="ECO:0000256" key="3">
    <source>
        <dbReference type="ARBA" id="ARBA00022692"/>
    </source>
</evidence>
<reference evidence="9" key="2">
    <citation type="submission" date="2023-02" db="EMBL/GenBank/DDBJ databases">
        <authorList>
            <consortium name="DOE Joint Genome Institute"/>
            <person name="Mondo S.J."/>
            <person name="Chang Y."/>
            <person name="Wang Y."/>
            <person name="Ahrendt S."/>
            <person name="Andreopoulos W."/>
            <person name="Barry K."/>
            <person name="Beard J."/>
            <person name="Benny G.L."/>
            <person name="Blankenship S."/>
            <person name="Bonito G."/>
            <person name="Cuomo C."/>
            <person name="Desiro A."/>
            <person name="Gervers K.A."/>
            <person name="Hundley H."/>
            <person name="Kuo A."/>
            <person name="LaButti K."/>
            <person name="Lang B.F."/>
            <person name="Lipzen A."/>
            <person name="O'Donnell K."/>
            <person name="Pangilinan J."/>
            <person name="Reynolds N."/>
            <person name="Sandor L."/>
            <person name="Smith M.W."/>
            <person name="Tsang A."/>
            <person name="Grigoriev I.V."/>
            <person name="Stajich J.E."/>
            <person name="Spatafora J.W."/>
        </authorList>
    </citation>
    <scope>NUCLEOTIDE SEQUENCE</scope>
    <source>
        <strain evidence="9">RSA 2281</strain>
    </source>
</reference>
<feature type="transmembrane region" description="Helical" evidence="7">
    <location>
        <begin position="374"/>
        <end position="394"/>
    </location>
</feature>
<dbReference type="EMBL" id="JAIXMP010000007">
    <property type="protein sequence ID" value="KAI9270470.1"/>
    <property type="molecule type" value="Genomic_DNA"/>
</dbReference>
<feature type="compositionally biased region" description="Acidic residues" evidence="6">
    <location>
        <begin position="45"/>
        <end position="55"/>
    </location>
</feature>
<keyword evidence="10" id="KW-1185">Reference proteome</keyword>
<dbReference type="InterPro" id="IPR011701">
    <property type="entry name" value="MFS"/>
</dbReference>
<evidence type="ECO:0000313" key="10">
    <source>
        <dbReference type="Proteomes" id="UP001209540"/>
    </source>
</evidence>
<feature type="transmembrane region" description="Helical" evidence="7">
    <location>
        <begin position="437"/>
        <end position="460"/>
    </location>
</feature>
<feature type="compositionally biased region" description="Low complexity" evidence="6">
    <location>
        <begin position="1"/>
        <end position="12"/>
    </location>
</feature>
<dbReference type="PANTHER" id="PTHR43791">
    <property type="entry name" value="PERMEASE-RELATED"/>
    <property type="match status" value="1"/>
</dbReference>
<feature type="domain" description="Major facilitator superfamily (MFS) profile" evidence="8">
    <location>
        <begin position="78"/>
        <end position="496"/>
    </location>
</feature>
<keyword evidence="5 7" id="KW-0472">Membrane</keyword>
<feature type="transmembrane region" description="Helical" evidence="7">
    <location>
        <begin position="144"/>
        <end position="164"/>
    </location>
</feature>
<feature type="transmembrane region" description="Helical" evidence="7">
    <location>
        <begin position="472"/>
        <end position="492"/>
    </location>
</feature>
<evidence type="ECO:0000256" key="1">
    <source>
        <dbReference type="ARBA" id="ARBA00004141"/>
    </source>
</evidence>
<comment type="caution">
    <text evidence="9">The sequence shown here is derived from an EMBL/GenBank/DDBJ whole genome shotgun (WGS) entry which is preliminary data.</text>
</comment>
<evidence type="ECO:0000256" key="4">
    <source>
        <dbReference type="ARBA" id="ARBA00022989"/>
    </source>
</evidence>
<accession>A0AAD5K5E5</accession>
<keyword evidence="4 7" id="KW-1133">Transmembrane helix</keyword>
<reference evidence="9" key="1">
    <citation type="journal article" date="2022" name="IScience">
        <title>Evolution of zygomycete secretomes and the origins of terrestrial fungal ecologies.</title>
        <authorList>
            <person name="Chang Y."/>
            <person name="Wang Y."/>
            <person name="Mondo S."/>
            <person name="Ahrendt S."/>
            <person name="Andreopoulos W."/>
            <person name="Barry K."/>
            <person name="Beard J."/>
            <person name="Benny G.L."/>
            <person name="Blankenship S."/>
            <person name="Bonito G."/>
            <person name="Cuomo C."/>
            <person name="Desiro A."/>
            <person name="Gervers K.A."/>
            <person name="Hundley H."/>
            <person name="Kuo A."/>
            <person name="LaButti K."/>
            <person name="Lang B.F."/>
            <person name="Lipzen A."/>
            <person name="O'Donnell K."/>
            <person name="Pangilinan J."/>
            <person name="Reynolds N."/>
            <person name="Sandor L."/>
            <person name="Smith M.E."/>
            <person name="Tsang A."/>
            <person name="Grigoriev I.V."/>
            <person name="Stajich J.E."/>
            <person name="Spatafora J.W."/>
        </authorList>
    </citation>
    <scope>NUCLEOTIDE SEQUENCE</scope>
    <source>
        <strain evidence="9">RSA 2281</strain>
    </source>
</reference>
<dbReference type="InterPro" id="IPR020846">
    <property type="entry name" value="MFS_dom"/>
</dbReference>
<gene>
    <name evidence="9" type="ORF">BDA99DRAFT_501869</name>
</gene>
<dbReference type="FunFam" id="1.20.1250.20:FF:000057">
    <property type="entry name" value="MFS general substrate transporter"/>
    <property type="match status" value="1"/>
</dbReference>
<evidence type="ECO:0000256" key="5">
    <source>
        <dbReference type="ARBA" id="ARBA00023136"/>
    </source>
</evidence>
<feature type="transmembrane region" description="Helical" evidence="7">
    <location>
        <begin position="310"/>
        <end position="335"/>
    </location>
</feature>
<feature type="transmembrane region" description="Helical" evidence="7">
    <location>
        <begin position="204"/>
        <end position="225"/>
    </location>
</feature>
<feature type="transmembrane region" description="Helical" evidence="7">
    <location>
        <begin position="114"/>
        <end position="137"/>
    </location>
</feature>
<dbReference type="SUPFAM" id="SSF103473">
    <property type="entry name" value="MFS general substrate transporter"/>
    <property type="match status" value="1"/>
</dbReference>
<evidence type="ECO:0000259" key="8">
    <source>
        <dbReference type="PROSITE" id="PS50850"/>
    </source>
</evidence>
<dbReference type="GO" id="GO:0022857">
    <property type="term" value="F:transmembrane transporter activity"/>
    <property type="evidence" value="ECO:0007669"/>
    <property type="project" value="InterPro"/>
</dbReference>
<protein>
    <submittedName>
        <fullName evidence="9">Major facilitator superfamily domain-containing protein</fullName>
    </submittedName>
</protein>
<dbReference type="GO" id="GO:0016020">
    <property type="term" value="C:membrane"/>
    <property type="evidence" value="ECO:0007669"/>
    <property type="project" value="UniProtKB-SubCell"/>
</dbReference>
<feature type="transmembrane region" description="Helical" evidence="7">
    <location>
        <begin position="170"/>
        <end position="192"/>
    </location>
</feature>
<organism evidence="9 10">
    <name type="scientific">Phascolomyces articulosus</name>
    <dbReference type="NCBI Taxonomy" id="60185"/>
    <lineage>
        <taxon>Eukaryota</taxon>
        <taxon>Fungi</taxon>
        <taxon>Fungi incertae sedis</taxon>
        <taxon>Mucoromycota</taxon>
        <taxon>Mucoromycotina</taxon>
        <taxon>Mucoromycetes</taxon>
        <taxon>Mucorales</taxon>
        <taxon>Lichtheimiaceae</taxon>
        <taxon>Phascolomyces</taxon>
    </lineage>
</organism>
<feature type="transmembrane region" description="Helical" evidence="7">
    <location>
        <begin position="237"/>
        <end position="260"/>
    </location>
</feature>
<evidence type="ECO:0000313" key="9">
    <source>
        <dbReference type="EMBL" id="KAI9270470.1"/>
    </source>
</evidence>
<dbReference type="Gene3D" id="1.20.1250.20">
    <property type="entry name" value="MFS general substrate transporter like domains"/>
    <property type="match status" value="2"/>
</dbReference>
<comment type="subcellular location">
    <subcellularLocation>
        <location evidence="1">Membrane</location>
        <topology evidence="1">Multi-pass membrane protein</topology>
    </subcellularLocation>
</comment>
<dbReference type="AlphaFoldDB" id="A0AAD5K5E5"/>
<dbReference type="PANTHER" id="PTHR43791:SF36">
    <property type="entry name" value="TRANSPORTER, PUTATIVE (AFU_ORTHOLOGUE AFUA_6G08340)-RELATED"/>
    <property type="match status" value="1"/>
</dbReference>
<sequence length="524" mass="58260">MTNCSSSSSSSSNKHSKYRPIGEEEEGYKKAPIKGNSYGTIIAGGEEEDNGEDDGSSSLYPIDLTVKERLVRKLDLRMMLWGFFAYFANNLDRNNLQNAFTMGMDKDLDLKSSAYNWAIAIFSIGYLILQIPGSIIVAKFSPRWILPSCVVAWGTVVCFMTLIQDYKGLWVLRFCLGLMEAPFYPGMIFLFGNFYTKDELGKRVMFLATGNEFSGAFGGFIAGFITDTMHNVGGLPAWKWLFIIEGSIAISLGIIGYFLLPDFPHNTLWLTPEERNLAVLRVQQKNQSNKNPAAIYNWKRAGDVLTATPYIWIMLAIFSCLSLGHYMIANFAIILRDMGFSVSFANYMLTPVNFFAAIFSVCVGWSSDKSGDRALHIAGVSLWVGIWCLILASVNGGNNPAPLVIIGTCGIVVGNSLHALCLAWTGEIYKHDQYARAVAIAFVNSLGNLLGKLATIKTWVVTDSPAFWLGKISSMVASFMAVILTILLWFLLRANFVIPKKSIQNSREYKVIEEEETTIIRNNR</sequence>
<name>A0AAD5K5E5_9FUNG</name>
<dbReference type="PROSITE" id="PS50850">
    <property type="entry name" value="MFS"/>
    <property type="match status" value="1"/>
</dbReference>
<proteinExistence type="predicted"/>
<evidence type="ECO:0000256" key="2">
    <source>
        <dbReference type="ARBA" id="ARBA00022448"/>
    </source>
</evidence>
<dbReference type="Pfam" id="PF07690">
    <property type="entry name" value="MFS_1"/>
    <property type="match status" value="1"/>
</dbReference>
<feature type="transmembrane region" description="Helical" evidence="7">
    <location>
        <begin position="347"/>
        <end position="367"/>
    </location>
</feature>
<evidence type="ECO:0000256" key="6">
    <source>
        <dbReference type="SAM" id="MobiDB-lite"/>
    </source>
</evidence>
<evidence type="ECO:0000256" key="7">
    <source>
        <dbReference type="SAM" id="Phobius"/>
    </source>
</evidence>
<feature type="transmembrane region" description="Helical" evidence="7">
    <location>
        <begin position="400"/>
        <end position="425"/>
    </location>
</feature>
<dbReference type="InterPro" id="IPR036259">
    <property type="entry name" value="MFS_trans_sf"/>
</dbReference>
<keyword evidence="3 7" id="KW-0812">Transmembrane</keyword>
<dbReference type="Proteomes" id="UP001209540">
    <property type="component" value="Unassembled WGS sequence"/>
</dbReference>